<feature type="transmembrane region" description="Helical" evidence="1">
    <location>
        <begin position="275"/>
        <end position="291"/>
    </location>
</feature>
<evidence type="ECO:0000256" key="1">
    <source>
        <dbReference type="SAM" id="Phobius"/>
    </source>
</evidence>
<keyword evidence="1" id="KW-0812">Transmembrane</keyword>
<accession>A0ABP8FNR8</accession>
<name>A0ABP8FNR8_9SPHI</name>
<evidence type="ECO:0000313" key="2">
    <source>
        <dbReference type="EMBL" id="GAA4307866.1"/>
    </source>
</evidence>
<evidence type="ECO:0000313" key="3">
    <source>
        <dbReference type="Proteomes" id="UP001500582"/>
    </source>
</evidence>
<comment type="caution">
    <text evidence="2">The sequence shown here is derived from an EMBL/GenBank/DDBJ whole genome shotgun (WGS) entry which is preliminary data.</text>
</comment>
<sequence length="452" mass="51833">MTTIKHQPFTKWKPYEKIALRTFFIYAAITIIPLTVSFYKQDFDAGFSVKNYPFRWLDVVSQNNPWFFSSQGGKNYLGWAITLLASFVAGLVWTLIAAQINKNKNILEENGEADNKLYNWFFILVRYQVALRMSWFAIAKVFPVQMPFPTISQLNTNLGDFTPGKLYWLTTGVSPFFEVFAGIFELVATILILFRRTATLGALMMIAILLPIWFVNIGYDAGVELASLHLLLLSLLLLARDAGKFYDILIKHQQAAISYIAAPVFKQGWQRIARLALKVAFIFLFLLYRGYQYGQLYANGKTFKLPLDNGIQSFAGFYNVEEFRLNNKAIPYSPTDTLRWQNVVFEKFNTISIRVAKPFVANTKNNIRTTEYYGNIGRLFYGYEADTIKHRFNLANRADTSAKIILNYSRPNDSTFIVTGINEHKDSVYAVLTKINKKYPLEQKRKSSAASE</sequence>
<feature type="transmembrane region" description="Helical" evidence="1">
    <location>
        <begin position="76"/>
        <end position="96"/>
    </location>
</feature>
<dbReference type="EMBL" id="BAABFT010000001">
    <property type="protein sequence ID" value="GAA4307866.1"/>
    <property type="molecule type" value="Genomic_DNA"/>
</dbReference>
<keyword evidence="1" id="KW-0472">Membrane</keyword>
<gene>
    <name evidence="2" type="ORF">GCM10023149_01550</name>
</gene>
<organism evidence="2 3">
    <name type="scientific">Mucilaginibacter gynuensis</name>
    <dbReference type="NCBI Taxonomy" id="1302236"/>
    <lineage>
        <taxon>Bacteria</taxon>
        <taxon>Pseudomonadati</taxon>
        <taxon>Bacteroidota</taxon>
        <taxon>Sphingobacteriia</taxon>
        <taxon>Sphingobacteriales</taxon>
        <taxon>Sphingobacteriaceae</taxon>
        <taxon>Mucilaginibacter</taxon>
    </lineage>
</organism>
<feature type="transmembrane region" description="Helical" evidence="1">
    <location>
        <begin position="200"/>
        <end position="219"/>
    </location>
</feature>
<evidence type="ECO:0008006" key="4">
    <source>
        <dbReference type="Google" id="ProtNLM"/>
    </source>
</evidence>
<feature type="transmembrane region" description="Helical" evidence="1">
    <location>
        <begin position="20"/>
        <end position="39"/>
    </location>
</feature>
<keyword evidence="1" id="KW-1133">Transmembrane helix</keyword>
<keyword evidence="3" id="KW-1185">Reference proteome</keyword>
<dbReference type="Proteomes" id="UP001500582">
    <property type="component" value="Unassembled WGS sequence"/>
</dbReference>
<feature type="transmembrane region" description="Helical" evidence="1">
    <location>
        <begin position="166"/>
        <end position="193"/>
    </location>
</feature>
<proteinExistence type="predicted"/>
<feature type="transmembrane region" description="Helical" evidence="1">
    <location>
        <begin position="117"/>
        <end position="138"/>
    </location>
</feature>
<reference evidence="3" key="1">
    <citation type="journal article" date="2019" name="Int. J. Syst. Evol. Microbiol.">
        <title>The Global Catalogue of Microorganisms (GCM) 10K type strain sequencing project: providing services to taxonomists for standard genome sequencing and annotation.</title>
        <authorList>
            <consortium name="The Broad Institute Genomics Platform"/>
            <consortium name="The Broad Institute Genome Sequencing Center for Infectious Disease"/>
            <person name="Wu L."/>
            <person name="Ma J."/>
        </authorList>
    </citation>
    <scope>NUCLEOTIDE SEQUENCE [LARGE SCALE GENOMIC DNA]</scope>
    <source>
        <strain evidence="3">JCM 17705</strain>
    </source>
</reference>
<protein>
    <recommendedName>
        <fullName evidence="4">DoxX family protein</fullName>
    </recommendedName>
</protein>
<dbReference type="RefSeq" id="WP_345209064.1">
    <property type="nucleotide sequence ID" value="NZ_BAABFT010000001.1"/>
</dbReference>